<dbReference type="PANTHER" id="PTHR33703:SF16">
    <property type="entry name" value="OS05G0342100 PROTEIN"/>
    <property type="match status" value="1"/>
</dbReference>
<evidence type="ECO:0000313" key="2">
    <source>
        <dbReference type="Proteomes" id="UP000029981"/>
    </source>
</evidence>
<dbReference type="InterPro" id="IPR032710">
    <property type="entry name" value="NTF2-like_dom_sf"/>
</dbReference>
<dbReference type="AlphaFoldDB" id="A0A0A0L1G7"/>
<name>A0A0A0L1G7_CUCSA</name>
<sequence length="168" mass="19329">MDSISTSSAHILKHTQIALSETEQRNRATAETLYKSLATGRTHAVAKFLAPDLEWWFHGPPHCQYMMRVLTGDSSHGEFRFEPRSITAIGDSVVVAEGWEGAQVYWVHVWTLKDGLITQFREYFNTWLVVTDLRQPAWEEIRHDGLTVWRSQPRDLFHRSLPAIVLAL</sequence>
<reference evidence="1 2" key="3">
    <citation type="journal article" date="2010" name="BMC Genomics">
        <title>Transcriptome sequencing and comparative analysis of cucumber flowers with different sex types.</title>
        <authorList>
            <person name="Guo S."/>
            <person name="Zheng Y."/>
            <person name="Joung J.G."/>
            <person name="Liu S."/>
            <person name="Zhang Z."/>
            <person name="Crasta O.R."/>
            <person name="Sobral B.W."/>
            <person name="Xu Y."/>
            <person name="Huang S."/>
            <person name="Fei Z."/>
        </authorList>
    </citation>
    <scope>NUCLEOTIDE SEQUENCE [LARGE SCALE GENOMIC DNA]</scope>
    <source>
        <strain evidence="2">cv. 9930</strain>
    </source>
</reference>
<dbReference type="OMA" id="ITNFREY"/>
<dbReference type="Pfam" id="PF07107">
    <property type="entry name" value="WI12"/>
    <property type="match status" value="1"/>
</dbReference>
<evidence type="ECO:0000313" key="1">
    <source>
        <dbReference type="EMBL" id="KGN54427.1"/>
    </source>
</evidence>
<dbReference type="Proteomes" id="UP000029981">
    <property type="component" value="Chromosome 4"/>
</dbReference>
<dbReference type="EMBL" id="CM002925">
    <property type="protein sequence ID" value="KGN54427.1"/>
    <property type="molecule type" value="Genomic_DNA"/>
</dbReference>
<accession>A0A0A0L1G7</accession>
<dbReference type="InterPro" id="IPR009798">
    <property type="entry name" value="Wun1-like"/>
</dbReference>
<keyword evidence="2" id="KW-1185">Reference proteome</keyword>
<reference evidence="1 2" key="1">
    <citation type="journal article" date="2009" name="Nat. Genet.">
        <title>The genome of the cucumber, Cucumis sativus L.</title>
        <authorList>
            <person name="Huang S."/>
            <person name="Li R."/>
            <person name="Zhang Z."/>
            <person name="Li L."/>
            <person name="Gu X."/>
            <person name="Fan W."/>
            <person name="Lucas W.J."/>
            <person name="Wang X."/>
            <person name="Xie B."/>
            <person name="Ni P."/>
            <person name="Ren Y."/>
            <person name="Zhu H."/>
            <person name="Li J."/>
            <person name="Lin K."/>
            <person name="Jin W."/>
            <person name="Fei Z."/>
            <person name="Li G."/>
            <person name="Staub J."/>
            <person name="Kilian A."/>
            <person name="van der Vossen E.A."/>
            <person name="Wu Y."/>
            <person name="Guo J."/>
            <person name="He J."/>
            <person name="Jia Z."/>
            <person name="Ren Y."/>
            <person name="Tian G."/>
            <person name="Lu Y."/>
            <person name="Ruan J."/>
            <person name="Qian W."/>
            <person name="Wang M."/>
            <person name="Huang Q."/>
            <person name="Li B."/>
            <person name="Xuan Z."/>
            <person name="Cao J."/>
            <person name="Asan"/>
            <person name="Wu Z."/>
            <person name="Zhang J."/>
            <person name="Cai Q."/>
            <person name="Bai Y."/>
            <person name="Zhao B."/>
            <person name="Han Y."/>
            <person name="Li Y."/>
            <person name="Li X."/>
            <person name="Wang S."/>
            <person name="Shi Q."/>
            <person name="Liu S."/>
            <person name="Cho W.K."/>
            <person name="Kim J.Y."/>
            <person name="Xu Y."/>
            <person name="Heller-Uszynska K."/>
            <person name="Miao H."/>
            <person name="Cheng Z."/>
            <person name="Zhang S."/>
            <person name="Wu J."/>
            <person name="Yang Y."/>
            <person name="Kang H."/>
            <person name="Li M."/>
            <person name="Liang H."/>
            <person name="Ren X."/>
            <person name="Shi Z."/>
            <person name="Wen M."/>
            <person name="Jian M."/>
            <person name="Yang H."/>
            <person name="Zhang G."/>
            <person name="Yang Z."/>
            <person name="Chen R."/>
            <person name="Liu S."/>
            <person name="Li J."/>
            <person name="Ma L."/>
            <person name="Liu H."/>
            <person name="Zhou Y."/>
            <person name="Zhao J."/>
            <person name="Fang X."/>
            <person name="Li G."/>
            <person name="Fang L."/>
            <person name="Li Y."/>
            <person name="Liu D."/>
            <person name="Zheng H."/>
            <person name="Zhang Y."/>
            <person name="Qin N."/>
            <person name="Li Z."/>
            <person name="Yang G."/>
            <person name="Yang S."/>
            <person name="Bolund L."/>
            <person name="Kristiansen K."/>
            <person name="Zheng H."/>
            <person name="Li S."/>
            <person name="Zhang X."/>
            <person name="Yang H."/>
            <person name="Wang J."/>
            <person name="Sun R."/>
            <person name="Zhang B."/>
            <person name="Jiang S."/>
            <person name="Wang J."/>
            <person name="Du Y."/>
            <person name="Li S."/>
        </authorList>
    </citation>
    <scope>NUCLEOTIDE SEQUENCE [LARGE SCALE GENOMIC DNA]</scope>
    <source>
        <strain evidence="2">cv. 9930</strain>
    </source>
</reference>
<dbReference type="STRING" id="3659.A0A0A0L1G7"/>
<reference evidence="1 2" key="2">
    <citation type="journal article" date="2009" name="PLoS ONE">
        <title>An integrated genetic and cytogenetic map of the cucumber genome.</title>
        <authorList>
            <person name="Ren Y."/>
            <person name="Zhang Z."/>
            <person name="Liu J."/>
            <person name="Staub J.E."/>
            <person name="Han Y."/>
            <person name="Cheng Z."/>
            <person name="Li X."/>
            <person name="Lu J."/>
            <person name="Miao H."/>
            <person name="Kang H."/>
            <person name="Xie B."/>
            <person name="Gu X."/>
            <person name="Wang X."/>
            <person name="Du Y."/>
            <person name="Jin W."/>
            <person name="Huang S."/>
        </authorList>
    </citation>
    <scope>NUCLEOTIDE SEQUENCE [LARGE SCALE GENOMIC DNA]</scope>
    <source>
        <strain evidence="2">cv. 9930</strain>
    </source>
</reference>
<organism evidence="1 2">
    <name type="scientific">Cucumis sativus</name>
    <name type="common">Cucumber</name>
    <dbReference type="NCBI Taxonomy" id="3659"/>
    <lineage>
        <taxon>Eukaryota</taxon>
        <taxon>Viridiplantae</taxon>
        <taxon>Streptophyta</taxon>
        <taxon>Embryophyta</taxon>
        <taxon>Tracheophyta</taxon>
        <taxon>Spermatophyta</taxon>
        <taxon>Magnoliopsida</taxon>
        <taxon>eudicotyledons</taxon>
        <taxon>Gunneridae</taxon>
        <taxon>Pentapetalae</taxon>
        <taxon>rosids</taxon>
        <taxon>fabids</taxon>
        <taxon>Cucurbitales</taxon>
        <taxon>Cucurbitaceae</taxon>
        <taxon>Benincaseae</taxon>
        <taxon>Cucumis</taxon>
    </lineage>
</organism>
<dbReference type="eggNOG" id="ENOG502RZX8">
    <property type="taxonomic scope" value="Eukaryota"/>
</dbReference>
<proteinExistence type="predicted"/>
<protein>
    <recommendedName>
        <fullName evidence="3">Wound-induced protein 1</fullName>
    </recommendedName>
</protein>
<dbReference type="Gramene" id="KGN54427">
    <property type="protein sequence ID" value="KGN54427"/>
    <property type="gene ID" value="Csa_4G325520"/>
</dbReference>
<dbReference type="Gene3D" id="3.10.450.50">
    <property type="match status" value="1"/>
</dbReference>
<dbReference type="OrthoDB" id="1922476at2759"/>
<dbReference type="KEGG" id="csv:101210793"/>
<dbReference type="SUPFAM" id="SSF54427">
    <property type="entry name" value="NTF2-like"/>
    <property type="match status" value="1"/>
</dbReference>
<gene>
    <name evidence="1" type="ORF">Csa_4G325520</name>
</gene>
<evidence type="ECO:0008006" key="3">
    <source>
        <dbReference type="Google" id="ProtNLM"/>
    </source>
</evidence>
<dbReference type="PANTHER" id="PTHR33703">
    <property type="entry name" value="OS07G0691300 PROTEIN"/>
    <property type="match status" value="1"/>
</dbReference>
<reference evidence="1 2" key="4">
    <citation type="journal article" date="2011" name="BMC Genomics">
        <title>RNA-Seq improves annotation of protein-coding genes in the cucumber genome.</title>
        <authorList>
            <person name="Li Z."/>
            <person name="Zhang Z."/>
            <person name="Yan P."/>
            <person name="Huang S."/>
            <person name="Fei Z."/>
            <person name="Lin K."/>
        </authorList>
    </citation>
    <scope>NUCLEOTIDE SEQUENCE [LARGE SCALE GENOMIC DNA]</scope>
    <source>
        <strain evidence="2">cv. 9930</strain>
    </source>
</reference>